<evidence type="ECO:0000313" key="3">
    <source>
        <dbReference type="Proteomes" id="UP001168575"/>
    </source>
</evidence>
<keyword evidence="3" id="KW-1185">Reference proteome</keyword>
<feature type="region of interest" description="Disordered" evidence="1">
    <location>
        <begin position="291"/>
        <end position="404"/>
    </location>
</feature>
<comment type="caution">
    <text evidence="2">The sequence shown here is derived from an EMBL/GenBank/DDBJ whole genome shotgun (WGS) entry which is preliminary data.</text>
</comment>
<feature type="compositionally biased region" description="Low complexity" evidence="1">
    <location>
        <begin position="322"/>
        <end position="331"/>
    </location>
</feature>
<dbReference type="EMBL" id="JAUMVS010000022">
    <property type="protein sequence ID" value="MDO4841492.1"/>
    <property type="molecule type" value="Genomic_DNA"/>
</dbReference>
<feature type="compositionally biased region" description="Low complexity" evidence="1">
    <location>
        <begin position="291"/>
        <end position="313"/>
    </location>
</feature>
<feature type="compositionally biased region" description="Gly residues" evidence="1">
    <location>
        <begin position="389"/>
        <end position="398"/>
    </location>
</feature>
<proteinExistence type="predicted"/>
<feature type="compositionally biased region" description="Gly residues" evidence="1">
    <location>
        <begin position="558"/>
        <end position="579"/>
    </location>
</feature>
<dbReference type="Proteomes" id="UP001168575">
    <property type="component" value="Unassembled WGS sequence"/>
</dbReference>
<name>A0AA43RGM9_9ACTN</name>
<feature type="region of interest" description="Disordered" evidence="1">
    <location>
        <begin position="543"/>
        <end position="599"/>
    </location>
</feature>
<evidence type="ECO:0000313" key="2">
    <source>
        <dbReference type="EMBL" id="MDO4841492.1"/>
    </source>
</evidence>
<feature type="compositionally biased region" description="Polar residues" evidence="1">
    <location>
        <begin position="543"/>
        <end position="554"/>
    </location>
</feature>
<reference evidence="2" key="1">
    <citation type="submission" date="2023-07" db="EMBL/GenBank/DDBJ databases">
        <title>Between Cages and Wild: Unraveling the Impact of Captivity on Animal Microbiomes and Antimicrobial Resistance.</title>
        <authorList>
            <person name="Schmartz G.P."/>
            <person name="Rehner J."/>
            <person name="Schuff M.J."/>
            <person name="Becker S.L."/>
            <person name="Kravczyk M."/>
            <person name="Gurevich A."/>
            <person name="Francke R."/>
            <person name="Mueller R."/>
            <person name="Keller V."/>
            <person name="Keller A."/>
        </authorList>
    </citation>
    <scope>NUCLEOTIDE SEQUENCE</scope>
    <source>
        <strain evidence="2">S12M_St_49</strain>
    </source>
</reference>
<dbReference type="Pfam" id="PF14262">
    <property type="entry name" value="Cthe_2159"/>
    <property type="match status" value="1"/>
</dbReference>
<feature type="non-terminal residue" evidence="2">
    <location>
        <position position="1"/>
    </location>
</feature>
<gene>
    <name evidence="2" type="ORF">Q3982_02300</name>
</gene>
<organism evidence="2 3">
    <name type="scientific">Phoenicibacter congonensis</name>
    <dbReference type="NCBI Taxonomy" id="1944646"/>
    <lineage>
        <taxon>Bacteria</taxon>
        <taxon>Bacillati</taxon>
        <taxon>Actinomycetota</taxon>
        <taxon>Coriobacteriia</taxon>
        <taxon>Eggerthellales</taxon>
        <taxon>Eggerthellaceae</taxon>
        <taxon>Phoenicibacter</taxon>
    </lineage>
</organism>
<feature type="compositionally biased region" description="Polar residues" evidence="1">
    <location>
        <begin position="586"/>
        <end position="599"/>
    </location>
</feature>
<dbReference type="InterPro" id="IPR025584">
    <property type="entry name" value="Cthe_2159"/>
</dbReference>
<protein>
    <submittedName>
        <fullName evidence="2">Carbohydrate-binding domain-containing protein</fullName>
    </submittedName>
</protein>
<evidence type="ECO:0000256" key="1">
    <source>
        <dbReference type="SAM" id="MobiDB-lite"/>
    </source>
</evidence>
<dbReference type="AlphaFoldDB" id="A0AA43RGM9"/>
<sequence length="599" mass="59258">FTSSSASVSGNGVSAQGSVVTITEAGTYVVSGTSANGQIVVNTADDAKVLLVLAGVNLTCDSSACIDVENADKVFVTLADGTTNNLQDGSSFVVADDAEIDATIYSKCDLTFNGTGTLSVTATAGHAIHSKDDLRFTGGNYSINSAKTGIYGKDSVMIKDGTFNVTSATDCIKSSNDEKDGKGFVYVAGGTFTLKSTDKGIQASKLVYLESGTLAVESTDDTIHSDDSCLLNGANLTLTAGDDAVHADSRLEVRAGTIDVKSCYEGFEASAVTISGATSTIYASDDGVNAATKSTTTTDGTTDTTDQNQANNQGSAPEQPSGTTGQTNGTTPPDKPSGDTSTNGTNGTQQGGTQPSGGGNAQPGLQNGATGDASEPNVDSQAGTQPGTQQGGGEGGSPFGSDDSILAITGGTLTVYASDGDCIDSNGNIVMTGGTVTLCGPSNDGNSSLDYDGTATISGGEFLAIGSAGMAQTFGSTSTQCSVSATVSGNSGDVVSVVDESGNVILSFTTNCNYSFIEASSSKFVSGSTYKILANGTELTTLTAGTSNGNSSMTPGNNAGGPGGDQQGGGAQPGGGQGAPSGTPGEQNGTTSANSTQVS</sequence>
<feature type="compositionally biased region" description="Low complexity" evidence="1">
    <location>
        <begin position="338"/>
        <end position="353"/>
    </location>
</feature>
<accession>A0AA43RGM9</accession>